<accession>K2FUK4</accession>
<keyword evidence="1" id="KW-1133">Transmembrane helix</keyword>
<sequence>MSLFKKEKKALKKVDTLITWLVLGWILASVYWIKKYEDSKRAENWNPRIESEKKEEKKCFLKRFFWKKKIEEKKDSLLMIIIKIVIKKLIWKK</sequence>
<keyword evidence="1" id="KW-0472">Membrane</keyword>
<reference evidence="2" key="1">
    <citation type="journal article" date="2012" name="Science">
        <title>Fermentation, hydrogen, and sulfur metabolism in multiple uncultivated bacterial phyla.</title>
        <authorList>
            <person name="Wrighton K.C."/>
            <person name="Thomas B.C."/>
            <person name="Sharon I."/>
            <person name="Miller C.S."/>
            <person name="Castelle C.J."/>
            <person name="VerBerkmoes N.C."/>
            <person name="Wilkins M.J."/>
            <person name="Hettich R.L."/>
            <person name="Lipton M.S."/>
            <person name="Williams K.H."/>
            <person name="Long P.E."/>
            <person name="Banfield J.F."/>
        </authorList>
    </citation>
    <scope>NUCLEOTIDE SEQUENCE [LARGE SCALE GENOMIC DNA]</scope>
</reference>
<comment type="caution">
    <text evidence="2">The sequence shown here is derived from an EMBL/GenBank/DDBJ whole genome shotgun (WGS) entry which is preliminary data.</text>
</comment>
<organism evidence="2">
    <name type="scientific">uncultured bacterium</name>
    <name type="common">gcode 4</name>
    <dbReference type="NCBI Taxonomy" id="1234023"/>
    <lineage>
        <taxon>Bacteria</taxon>
        <taxon>environmental samples</taxon>
    </lineage>
</organism>
<keyword evidence="1" id="KW-0812">Transmembrane</keyword>
<protein>
    <submittedName>
        <fullName evidence="2">Uncharacterized protein</fullName>
    </submittedName>
</protein>
<name>K2FUK4_9BACT</name>
<gene>
    <name evidence="2" type="ORF">ACD_4C00233G0004</name>
</gene>
<evidence type="ECO:0000313" key="2">
    <source>
        <dbReference type="EMBL" id="EKE26603.1"/>
    </source>
</evidence>
<dbReference type="EMBL" id="AMFJ01000749">
    <property type="protein sequence ID" value="EKE26603.1"/>
    <property type="molecule type" value="Genomic_DNA"/>
</dbReference>
<dbReference type="AlphaFoldDB" id="K2FUK4"/>
<feature type="transmembrane region" description="Helical" evidence="1">
    <location>
        <begin position="17"/>
        <end position="33"/>
    </location>
</feature>
<proteinExistence type="predicted"/>
<evidence type="ECO:0000256" key="1">
    <source>
        <dbReference type="SAM" id="Phobius"/>
    </source>
</evidence>